<dbReference type="AlphaFoldDB" id="A0A6N2W1N5"/>
<sequence>MGNEIMRMLKGKGFWMGFMTAMAGISLGASYPELQGLLNPGSFVDMETEALKSNAMIFFLPLAAVLPWSDSFIRERQGGFLKTALPRTGRRYYVESKVFTTALSGFLSVFLAGTLMFLAYFMIFFPLEAQGKFPWGQTAELGRILLRCGLVAAALSTGGGIFAGLTGSVYLAFGFPFVLYYFCVILRDRYFKKALWLYPPQWMEGSAEWGEKGLGLWLFLFVLLGMLMALYGGILYDRVEEI</sequence>
<reference evidence="2" key="1">
    <citation type="submission" date="2019-11" db="EMBL/GenBank/DDBJ databases">
        <authorList>
            <person name="Feng L."/>
        </authorList>
    </citation>
    <scope>NUCLEOTIDE SEQUENCE</scope>
    <source>
        <strain evidence="2">BgluceraseaLFYP119</strain>
    </source>
</reference>
<keyword evidence="1" id="KW-1133">Transmembrane helix</keyword>
<keyword evidence="1" id="KW-0812">Transmembrane</keyword>
<evidence type="ECO:0000256" key="1">
    <source>
        <dbReference type="SAM" id="Phobius"/>
    </source>
</evidence>
<gene>
    <name evidence="2" type="ORF">BGLFYP119_00264</name>
</gene>
<feature type="transmembrane region" description="Helical" evidence="1">
    <location>
        <begin position="214"/>
        <end position="236"/>
    </location>
</feature>
<dbReference type="RefSeq" id="WP_156355501.1">
    <property type="nucleotide sequence ID" value="NZ_CACRST010000031.1"/>
</dbReference>
<feature type="transmembrane region" description="Helical" evidence="1">
    <location>
        <begin position="98"/>
        <end position="124"/>
    </location>
</feature>
<organism evidence="2">
    <name type="scientific">Blautia glucerasea</name>
    <dbReference type="NCBI Taxonomy" id="536633"/>
    <lineage>
        <taxon>Bacteria</taxon>
        <taxon>Bacillati</taxon>
        <taxon>Bacillota</taxon>
        <taxon>Clostridia</taxon>
        <taxon>Lachnospirales</taxon>
        <taxon>Lachnospiraceae</taxon>
        <taxon>Blautia</taxon>
    </lineage>
</organism>
<evidence type="ECO:0000313" key="2">
    <source>
        <dbReference type="EMBL" id="VYT33366.1"/>
    </source>
</evidence>
<keyword evidence="1" id="KW-0472">Membrane</keyword>
<accession>A0A6N2W1N5</accession>
<feature type="transmembrane region" description="Helical" evidence="1">
    <location>
        <begin position="169"/>
        <end position="187"/>
    </location>
</feature>
<feature type="transmembrane region" description="Helical" evidence="1">
    <location>
        <begin position="12"/>
        <end position="31"/>
    </location>
</feature>
<name>A0A6N2W1N5_9FIRM</name>
<protein>
    <submittedName>
        <fullName evidence="2">ABC-2 family transporter protein</fullName>
    </submittedName>
</protein>
<proteinExistence type="predicted"/>
<dbReference type="EMBL" id="CACRST010000031">
    <property type="protein sequence ID" value="VYT33366.1"/>
    <property type="molecule type" value="Genomic_DNA"/>
</dbReference>
<feature type="transmembrane region" description="Helical" evidence="1">
    <location>
        <begin position="51"/>
        <end position="68"/>
    </location>
</feature>